<dbReference type="InterPro" id="IPR016032">
    <property type="entry name" value="Sig_transdc_resp-reg_C-effctor"/>
</dbReference>
<evidence type="ECO:0000313" key="4">
    <source>
        <dbReference type="Proteomes" id="UP000242972"/>
    </source>
</evidence>
<dbReference type="InterPro" id="IPR036388">
    <property type="entry name" value="WH-like_DNA-bd_sf"/>
</dbReference>
<dbReference type="GO" id="GO:0006355">
    <property type="term" value="P:regulation of DNA-templated transcription"/>
    <property type="evidence" value="ECO:0007669"/>
    <property type="project" value="InterPro"/>
</dbReference>
<dbReference type="CDD" id="cd06170">
    <property type="entry name" value="LuxR_C_like"/>
    <property type="match status" value="1"/>
</dbReference>
<evidence type="ECO:0000256" key="1">
    <source>
        <dbReference type="ARBA" id="ARBA00023125"/>
    </source>
</evidence>
<dbReference type="PRINTS" id="PR00038">
    <property type="entry name" value="HTHLUXR"/>
</dbReference>
<feature type="domain" description="HTH luxR-type" evidence="2">
    <location>
        <begin position="147"/>
        <end position="213"/>
    </location>
</feature>
<organism evidence="3 4">
    <name type="scientific">Sulfobacillus benefaciens</name>
    <dbReference type="NCBI Taxonomy" id="453960"/>
    <lineage>
        <taxon>Bacteria</taxon>
        <taxon>Bacillati</taxon>
        <taxon>Bacillota</taxon>
        <taxon>Clostridia</taxon>
        <taxon>Eubacteriales</taxon>
        <taxon>Clostridiales Family XVII. Incertae Sedis</taxon>
        <taxon>Sulfobacillus</taxon>
    </lineage>
</organism>
<dbReference type="Proteomes" id="UP000242972">
    <property type="component" value="Unassembled WGS sequence"/>
</dbReference>
<evidence type="ECO:0000313" key="3">
    <source>
        <dbReference type="EMBL" id="PSR35504.1"/>
    </source>
</evidence>
<dbReference type="AlphaFoldDB" id="A0A2T2XLX3"/>
<gene>
    <name evidence="3" type="ORF">C7B46_00490</name>
</gene>
<dbReference type="InterPro" id="IPR039420">
    <property type="entry name" value="WalR-like"/>
</dbReference>
<proteinExistence type="predicted"/>
<dbReference type="PANTHER" id="PTHR43214:SF43">
    <property type="entry name" value="TWO-COMPONENT RESPONSE REGULATOR"/>
    <property type="match status" value="1"/>
</dbReference>
<dbReference type="Gene3D" id="1.10.10.10">
    <property type="entry name" value="Winged helix-like DNA-binding domain superfamily/Winged helix DNA-binding domain"/>
    <property type="match status" value="1"/>
</dbReference>
<dbReference type="Gene3D" id="3.40.50.2300">
    <property type="match status" value="1"/>
</dbReference>
<sequence>MKGSNRMQPILPRVAVVGDRGLFLDMCRECLRHQPNMTVVGPAYHSITETRLHIVSASPDVVLLAFRKANIQDSIQLAQDLKTQNQNIGIIILTRNITSAVKADWPQHSLTGWTCLETSSLPDLGTLINAIQTAQNHILRTPLTRMHPISPYGLTPRQSQILSLIAQGYSNRAIAQQLQVTEKSIENQINTIYQVLGICHSDPRFNARVRAIRNISGW</sequence>
<dbReference type="InterPro" id="IPR000792">
    <property type="entry name" value="Tscrpt_reg_LuxR_C"/>
</dbReference>
<evidence type="ECO:0000259" key="2">
    <source>
        <dbReference type="PROSITE" id="PS50043"/>
    </source>
</evidence>
<accession>A0A2T2XLX3</accession>
<dbReference type="EMBL" id="PXYW01000001">
    <property type="protein sequence ID" value="PSR35504.1"/>
    <property type="molecule type" value="Genomic_DNA"/>
</dbReference>
<dbReference type="GO" id="GO:0003677">
    <property type="term" value="F:DNA binding"/>
    <property type="evidence" value="ECO:0007669"/>
    <property type="project" value="UniProtKB-KW"/>
</dbReference>
<comment type="caution">
    <text evidence="3">The sequence shown here is derived from an EMBL/GenBank/DDBJ whole genome shotgun (WGS) entry which is preliminary data.</text>
</comment>
<dbReference type="SUPFAM" id="SSF46894">
    <property type="entry name" value="C-terminal effector domain of the bipartite response regulators"/>
    <property type="match status" value="1"/>
</dbReference>
<keyword evidence="1" id="KW-0238">DNA-binding</keyword>
<dbReference type="PROSITE" id="PS50043">
    <property type="entry name" value="HTH_LUXR_2"/>
    <property type="match status" value="1"/>
</dbReference>
<name>A0A2T2XLX3_9FIRM</name>
<reference evidence="3 4" key="1">
    <citation type="journal article" date="2014" name="BMC Genomics">
        <title>Comparison of environmental and isolate Sulfobacillus genomes reveals diverse carbon, sulfur, nitrogen, and hydrogen metabolisms.</title>
        <authorList>
            <person name="Justice N.B."/>
            <person name="Norman A."/>
            <person name="Brown C.T."/>
            <person name="Singh A."/>
            <person name="Thomas B.C."/>
            <person name="Banfield J.F."/>
        </authorList>
    </citation>
    <scope>NUCLEOTIDE SEQUENCE [LARGE SCALE GENOMIC DNA]</scope>
    <source>
        <strain evidence="3">AMDSBA4</strain>
    </source>
</reference>
<protein>
    <recommendedName>
        <fullName evidence="2">HTH luxR-type domain-containing protein</fullName>
    </recommendedName>
</protein>
<dbReference type="PANTHER" id="PTHR43214">
    <property type="entry name" value="TWO-COMPONENT RESPONSE REGULATOR"/>
    <property type="match status" value="1"/>
</dbReference>
<dbReference type="Pfam" id="PF00196">
    <property type="entry name" value="GerE"/>
    <property type="match status" value="1"/>
</dbReference>
<dbReference type="SMART" id="SM00421">
    <property type="entry name" value="HTH_LUXR"/>
    <property type="match status" value="1"/>
</dbReference>